<evidence type="ECO:0000313" key="2">
    <source>
        <dbReference type="EMBL" id="AXE17914.1"/>
    </source>
</evidence>
<reference evidence="2 3" key="1">
    <citation type="submission" date="2018-07" db="EMBL/GenBank/DDBJ databases">
        <title>Genome sequencing of Runella.</title>
        <authorList>
            <person name="Baek M.-G."/>
            <person name="Yi H."/>
        </authorList>
    </citation>
    <scope>NUCLEOTIDE SEQUENCE [LARGE SCALE GENOMIC DNA]</scope>
    <source>
        <strain evidence="2 3">HYN0085</strain>
    </source>
</reference>
<dbReference type="PROSITE" id="PS51257">
    <property type="entry name" value="PROKAR_LIPOPROTEIN"/>
    <property type="match status" value="1"/>
</dbReference>
<dbReference type="EMBL" id="CP030850">
    <property type="protein sequence ID" value="AXE17914.1"/>
    <property type="molecule type" value="Genomic_DNA"/>
</dbReference>
<proteinExistence type="predicted"/>
<keyword evidence="1" id="KW-0472">Membrane</keyword>
<keyword evidence="3" id="KW-1185">Reference proteome</keyword>
<name>A0A344TGZ3_9BACT</name>
<accession>A0A344TGZ3</accession>
<dbReference type="OrthoDB" id="821905at2"/>
<evidence type="ECO:0000256" key="1">
    <source>
        <dbReference type="SAM" id="Phobius"/>
    </source>
</evidence>
<dbReference type="Proteomes" id="UP000251993">
    <property type="component" value="Chromosome"/>
</dbReference>
<feature type="transmembrane region" description="Helical" evidence="1">
    <location>
        <begin position="12"/>
        <end position="30"/>
    </location>
</feature>
<protein>
    <recommendedName>
        <fullName evidence="4">6-bladed beta-propeller</fullName>
    </recommendedName>
</protein>
<evidence type="ECO:0000313" key="3">
    <source>
        <dbReference type="Proteomes" id="UP000251993"/>
    </source>
</evidence>
<evidence type="ECO:0008006" key="4">
    <source>
        <dbReference type="Google" id="ProtNLM"/>
    </source>
</evidence>
<keyword evidence="1" id="KW-1133">Transmembrane helix</keyword>
<gene>
    <name evidence="2" type="ORF">DR864_09300</name>
</gene>
<keyword evidence="1" id="KW-0812">Transmembrane</keyword>
<dbReference type="AlphaFoldDB" id="A0A344TGZ3"/>
<dbReference type="KEGG" id="run:DR864_09300"/>
<organism evidence="2 3">
    <name type="scientific">Runella rosea</name>
    <dbReference type="NCBI Taxonomy" id="2259595"/>
    <lineage>
        <taxon>Bacteria</taxon>
        <taxon>Pseudomonadati</taxon>
        <taxon>Bacteroidota</taxon>
        <taxon>Cytophagia</taxon>
        <taxon>Cytophagales</taxon>
        <taxon>Spirosomataceae</taxon>
        <taxon>Runella</taxon>
    </lineage>
</organism>
<dbReference type="Pfam" id="PF17170">
    <property type="entry name" value="DUF5128"/>
    <property type="match status" value="1"/>
</dbReference>
<sequence>MRLQGRVFKIRWTYYLLWLLFSISCSVVISCSGSDAPMVKTVKLECKESVSGDFMNLCDTVFFERLLFPDTVTFGLVTSLKRMGRFTCLASVNTNSLICYEGNSFRYHLHRIGGGMGEYLTLHAFAIDTLKNELMIYDRTQFKVCYYDLKSGNFKCEQKYRRWVSNIEFLDAAHQVITMDYDEKSYLQVVDREFNHLQASLATEYPLITDAVFPASFSYIDSSLYYAEPFNEVIYRITNKAIVPYLKIDFGTSVFPKTNWKSTDTEQVEQRLQKGEYAFMVNLVSERNNVINFFHYYTPTSHHLVRYNQKTGHTEQFKNVSEEIKENSIPFPMACYQNMYLKPVYPDELNRSNPTLWWNRSDILRNIPVGTEANTILLLNYRLAQ</sequence>